<keyword evidence="7" id="KW-0139">CF(1)</keyword>
<accession>A0A455SQ36</accession>
<comment type="function">
    <text evidence="7">F(1)F(0) ATP synthase produces ATP from ADP in the presence of a proton or sodium gradient. F-type ATPases consist of two structural domains, F(1) containing the extramembraneous catalytic core and F(0) containing the membrane proton channel, linked together by a central stalk and a peripheral stalk. During catalysis, ATP synthesis in the catalytic domain of F(1) is coupled via a rotary mechanism of the central stalk subunits to proton translocation.</text>
</comment>
<name>A0A455SQ36_9CHLR</name>
<evidence type="ECO:0000256" key="3">
    <source>
        <dbReference type="ARBA" id="ARBA00022781"/>
    </source>
</evidence>
<dbReference type="AlphaFoldDB" id="A0A455SQ36"/>
<keyword evidence="2 7" id="KW-0813">Transport</keyword>
<dbReference type="NCBIfam" id="TIGR01145">
    <property type="entry name" value="ATP_synt_delta"/>
    <property type="match status" value="1"/>
</dbReference>
<dbReference type="GO" id="GO:0046933">
    <property type="term" value="F:proton-transporting ATP synthase activity, rotational mechanism"/>
    <property type="evidence" value="ECO:0007669"/>
    <property type="project" value="UniProtKB-UniRule"/>
</dbReference>
<gene>
    <name evidence="7" type="primary">atpH</name>
    <name evidence="8" type="ORF">KTC_52480</name>
</gene>
<keyword evidence="7" id="KW-1003">Cell membrane</keyword>
<dbReference type="GO" id="GO:0005886">
    <property type="term" value="C:plasma membrane"/>
    <property type="evidence" value="ECO:0007669"/>
    <property type="project" value="UniProtKB-SubCell"/>
</dbReference>
<evidence type="ECO:0000256" key="5">
    <source>
        <dbReference type="ARBA" id="ARBA00023136"/>
    </source>
</evidence>
<keyword evidence="6 7" id="KW-0066">ATP synthesis</keyword>
<dbReference type="HAMAP" id="MF_01416">
    <property type="entry name" value="ATP_synth_delta_bact"/>
    <property type="match status" value="1"/>
</dbReference>
<dbReference type="GO" id="GO:0045259">
    <property type="term" value="C:proton-transporting ATP synthase complex"/>
    <property type="evidence" value="ECO:0007669"/>
    <property type="project" value="UniProtKB-KW"/>
</dbReference>
<dbReference type="Gene3D" id="1.10.520.20">
    <property type="entry name" value="N-terminal domain of the delta subunit of the F1F0-ATP synthase"/>
    <property type="match status" value="1"/>
</dbReference>
<proteinExistence type="inferred from homology"/>
<evidence type="ECO:0000313" key="8">
    <source>
        <dbReference type="EMBL" id="BBH90497.1"/>
    </source>
</evidence>
<evidence type="ECO:0000256" key="4">
    <source>
        <dbReference type="ARBA" id="ARBA00023065"/>
    </source>
</evidence>
<sequence length="194" mass="21672">MLKGAIARRYAEAIFNLARKQNTLDRTLEDVKGIAQLFSGRKLSYLLQEPKVPAKRKESALREALASHVLPTSLNLALLVVQRELVEVMPNIAAELEQLLLNYRNQAVAEVTTAMPMDDEQRTIVQRALEKTTGKSIILQTRVDPSILGGVVARVGDQLIDGSVRNRLHILQQQLLNKADTIKPDFQSREELAV</sequence>
<evidence type="ECO:0000256" key="7">
    <source>
        <dbReference type="HAMAP-Rule" id="MF_01416"/>
    </source>
</evidence>
<dbReference type="SUPFAM" id="SSF47928">
    <property type="entry name" value="N-terminal domain of the delta subunit of the F1F0-ATP synthase"/>
    <property type="match status" value="1"/>
</dbReference>
<comment type="function">
    <text evidence="7">This protein is part of the stalk that links CF(0) to CF(1). It either transmits conformational changes from CF(0) to CF(1) or is implicated in proton conduction.</text>
</comment>
<dbReference type="NCBIfam" id="NF004402">
    <property type="entry name" value="PRK05758.2-2"/>
    <property type="match status" value="1"/>
</dbReference>
<evidence type="ECO:0000256" key="6">
    <source>
        <dbReference type="ARBA" id="ARBA00023310"/>
    </source>
</evidence>
<comment type="similarity">
    <text evidence="7">Belongs to the ATPase delta chain family.</text>
</comment>
<dbReference type="PRINTS" id="PR00125">
    <property type="entry name" value="ATPASEDELTA"/>
</dbReference>
<keyword evidence="5 7" id="KW-0472">Membrane</keyword>
<dbReference type="EMBL" id="AP019376">
    <property type="protein sequence ID" value="BBH90497.1"/>
    <property type="molecule type" value="Genomic_DNA"/>
</dbReference>
<dbReference type="PANTHER" id="PTHR11910">
    <property type="entry name" value="ATP SYNTHASE DELTA CHAIN"/>
    <property type="match status" value="1"/>
</dbReference>
<evidence type="ECO:0000256" key="2">
    <source>
        <dbReference type="ARBA" id="ARBA00022448"/>
    </source>
</evidence>
<dbReference type="Pfam" id="PF00213">
    <property type="entry name" value="OSCP"/>
    <property type="match status" value="1"/>
</dbReference>
<evidence type="ECO:0000256" key="1">
    <source>
        <dbReference type="ARBA" id="ARBA00004370"/>
    </source>
</evidence>
<comment type="subunit">
    <text evidence="7">F-type ATPases have 2 components, F(1) - the catalytic core - and F(0) - the membrane proton channel. F(1) has five subunits: alpha(3), beta(3), gamma(1), delta(1), epsilon(1). F(0) has three main subunits: a(1), b(2) and c(10-14). The alpha and beta chains form an alternating ring which encloses part of the gamma chain. F(1) is attached to F(0) by a central stalk formed by the gamma and epsilon chains, while a peripheral stalk is formed by the delta and b chains.</text>
</comment>
<dbReference type="InterPro" id="IPR000711">
    <property type="entry name" value="ATPase_OSCP/dsu"/>
</dbReference>
<organism evidence="8">
    <name type="scientific">Thermosporothrix sp. COM3</name>
    <dbReference type="NCBI Taxonomy" id="2490863"/>
    <lineage>
        <taxon>Bacteria</taxon>
        <taxon>Bacillati</taxon>
        <taxon>Chloroflexota</taxon>
        <taxon>Ktedonobacteria</taxon>
        <taxon>Ktedonobacterales</taxon>
        <taxon>Thermosporotrichaceae</taxon>
        <taxon>Thermosporothrix</taxon>
    </lineage>
</organism>
<keyword evidence="4 7" id="KW-0406">Ion transport</keyword>
<reference evidence="8" key="1">
    <citation type="submission" date="2018-12" db="EMBL/GenBank/DDBJ databases">
        <title>Novel natural products biosynthetic potential of the class Ktedonobacteria.</title>
        <authorList>
            <person name="Zheng Y."/>
            <person name="Saitou A."/>
            <person name="Wang C.M."/>
            <person name="Toyoda A."/>
            <person name="Minakuchi Y."/>
            <person name="Sekiguchi Y."/>
            <person name="Ueda K."/>
            <person name="Takano H."/>
            <person name="Sakai Y."/>
            <person name="Yokota A."/>
            <person name="Yabe S."/>
        </authorList>
    </citation>
    <scope>NUCLEOTIDE SEQUENCE</scope>
    <source>
        <strain evidence="8">COM3</strain>
    </source>
</reference>
<comment type="subcellular location">
    <subcellularLocation>
        <location evidence="7">Cell membrane</location>
        <topology evidence="7">Peripheral membrane protein</topology>
    </subcellularLocation>
    <subcellularLocation>
        <location evidence="1">Membrane</location>
    </subcellularLocation>
</comment>
<keyword evidence="3 7" id="KW-0375">Hydrogen ion transport</keyword>
<dbReference type="InterPro" id="IPR026015">
    <property type="entry name" value="ATP_synth_OSCP/delta_N_sf"/>
</dbReference>
<protein>
    <recommendedName>
        <fullName evidence="7">ATP synthase subunit delta</fullName>
    </recommendedName>
    <alternativeName>
        <fullName evidence="7">ATP synthase F(1) sector subunit delta</fullName>
    </alternativeName>
    <alternativeName>
        <fullName evidence="7">F-type ATPase subunit delta</fullName>
        <shortName evidence="7">F-ATPase subunit delta</shortName>
    </alternativeName>
</protein>